<protein>
    <submittedName>
        <fullName evidence="2">Uncharacterized protein</fullName>
    </submittedName>
</protein>
<feature type="region of interest" description="Disordered" evidence="1">
    <location>
        <begin position="69"/>
        <end position="121"/>
    </location>
</feature>
<gene>
    <name evidence="2" type="ORF">Smic_84900</name>
</gene>
<name>A0A7J0D6X2_STRMI</name>
<evidence type="ECO:0000313" key="3">
    <source>
        <dbReference type="Proteomes" id="UP000498740"/>
    </source>
</evidence>
<proteinExistence type="predicted"/>
<evidence type="ECO:0000313" key="2">
    <source>
        <dbReference type="EMBL" id="GFN09934.1"/>
    </source>
</evidence>
<accession>A0A7J0D6X2</accession>
<feature type="compositionally biased region" description="Low complexity" evidence="1">
    <location>
        <begin position="91"/>
        <end position="100"/>
    </location>
</feature>
<feature type="compositionally biased region" description="Basic residues" evidence="1">
    <location>
        <begin position="72"/>
        <end position="86"/>
    </location>
</feature>
<dbReference type="AlphaFoldDB" id="A0A7J0D6X2"/>
<evidence type="ECO:0000256" key="1">
    <source>
        <dbReference type="SAM" id="MobiDB-lite"/>
    </source>
</evidence>
<reference evidence="2 3" key="1">
    <citation type="submission" date="2020-05" db="EMBL/GenBank/DDBJ databases">
        <title>Whole genome shotgun sequence of Streptomyces microflavus NBRC 13062.</title>
        <authorList>
            <person name="Komaki H."/>
            <person name="Tamura T."/>
        </authorList>
    </citation>
    <scope>NUCLEOTIDE SEQUENCE [LARGE SCALE GENOMIC DNA]</scope>
    <source>
        <strain evidence="2 3">NBRC 13062</strain>
    </source>
</reference>
<sequence length="121" mass="13161">MARSGTPDVRRTSGGGHLPDRINLHRKIVKHAAFTGQYPIAVLSDCVVYAADGPSPLDFLPYRDASRCPRVQARHQPRPGQARRHPERALGRGSAGAVRRSAAELRPFIKDGNVTDADNGE</sequence>
<dbReference type="EMBL" id="BLWD01000003">
    <property type="protein sequence ID" value="GFN09934.1"/>
    <property type="molecule type" value="Genomic_DNA"/>
</dbReference>
<comment type="caution">
    <text evidence="2">The sequence shown here is derived from an EMBL/GenBank/DDBJ whole genome shotgun (WGS) entry which is preliminary data.</text>
</comment>
<organism evidence="2 3">
    <name type="scientific">Streptomyces microflavus</name>
    <name type="common">Streptomyces lipmanii</name>
    <dbReference type="NCBI Taxonomy" id="1919"/>
    <lineage>
        <taxon>Bacteria</taxon>
        <taxon>Bacillati</taxon>
        <taxon>Actinomycetota</taxon>
        <taxon>Actinomycetes</taxon>
        <taxon>Kitasatosporales</taxon>
        <taxon>Streptomycetaceae</taxon>
        <taxon>Streptomyces</taxon>
    </lineage>
</organism>
<feature type="region of interest" description="Disordered" evidence="1">
    <location>
        <begin position="1"/>
        <end position="21"/>
    </location>
</feature>
<dbReference type="Proteomes" id="UP000498740">
    <property type="component" value="Unassembled WGS sequence"/>
</dbReference>